<protein>
    <submittedName>
        <fullName evidence="2">Uncharacterized protein</fullName>
    </submittedName>
</protein>
<dbReference type="EMBL" id="BMRG01000008">
    <property type="protein sequence ID" value="GGP65256.1"/>
    <property type="molecule type" value="Genomic_DNA"/>
</dbReference>
<proteinExistence type="predicted"/>
<reference evidence="2" key="2">
    <citation type="submission" date="2020-09" db="EMBL/GenBank/DDBJ databases">
        <authorList>
            <person name="Sun Q."/>
            <person name="Ohkuma M."/>
        </authorList>
    </citation>
    <scope>NUCLEOTIDE SEQUENCE</scope>
    <source>
        <strain evidence="2">JCM 3313</strain>
    </source>
</reference>
<keyword evidence="3" id="KW-1185">Reference proteome</keyword>
<accession>A0A918APJ3</accession>
<evidence type="ECO:0000256" key="1">
    <source>
        <dbReference type="SAM" id="MobiDB-lite"/>
    </source>
</evidence>
<sequence>MRGAARETERVGDLCETVVAGATREQPQHGCGSFDRLDGARHAKNVIEKTRVGNVEQLRRASPQDNGGKPPEKPGLSAA</sequence>
<evidence type="ECO:0000313" key="3">
    <source>
        <dbReference type="Proteomes" id="UP000639606"/>
    </source>
</evidence>
<organism evidence="2 3">
    <name type="scientific">Saccharothrix coeruleofusca</name>
    <dbReference type="NCBI Taxonomy" id="33919"/>
    <lineage>
        <taxon>Bacteria</taxon>
        <taxon>Bacillati</taxon>
        <taxon>Actinomycetota</taxon>
        <taxon>Actinomycetes</taxon>
        <taxon>Pseudonocardiales</taxon>
        <taxon>Pseudonocardiaceae</taxon>
        <taxon>Saccharothrix</taxon>
    </lineage>
</organism>
<dbReference type="Proteomes" id="UP000639606">
    <property type="component" value="Unassembled WGS sequence"/>
</dbReference>
<reference evidence="2" key="1">
    <citation type="journal article" date="2014" name="Int. J. Syst. Evol. Microbiol.">
        <title>Complete genome sequence of Corynebacterium casei LMG S-19264T (=DSM 44701T), isolated from a smear-ripened cheese.</title>
        <authorList>
            <consortium name="US DOE Joint Genome Institute (JGI-PGF)"/>
            <person name="Walter F."/>
            <person name="Albersmeier A."/>
            <person name="Kalinowski J."/>
            <person name="Ruckert C."/>
        </authorList>
    </citation>
    <scope>NUCLEOTIDE SEQUENCE</scope>
    <source>
        <strain evidence="2">JCM 3313</strain>
    </source>
</reference>
<feature type="region of interest" description="Disordered" evidence="1">
    <location>
        <begin position="47"/>
        <end position="79"/>
    </location>
</feature>
<evidence type="ECO:0000313" key="2">
    <source>
        <dbReference type="EMBL" id="GGP65256.1"/>
    </source>
</evidence>
<dbReference type="AlphaFoldDB" id="A0A918APJ3"/>
<gene>
    <name evidence="2" type="ORF">GCM10010185_42500</name>
</gene>
<comment type="caution">
    <text evidence="2">The sequence shown here is derived from an EMBL/GenBank/DDBJ whole genome shotgun (WGS) entry which is preliminary data.</text>
</comment>
<name>A0A918APJ3_9PSEU</name>